<dbReference type="PANTHER" id="PTHR43566">
    <property type="entry name" value="CONSERVED PROTEIN"/>
    <property type="match status" value="1"/>
</dbReference>
<accession>A0A1G2B1A4</accession>
<dbReference type="Pfam" id="PF13635">
    <property type="entry name" value="DUF4143"/>
    <property type="match status" value="1"/>
</dbReference>
<name>A0A1G2B1A4_9BACT</name>
<evidence type="ECO:0000313" key="3">
    <source>
        <dbReference type="EMBL" id="OGY81997.1"/>
    </source>
</evidence>
<dbReference type="CDD" id="cd00009">
    <property type="entry name" value="AAA"/>
    <property type="match status" value="1"/>
</dbReference>
<dbReference type="SUPFAM" id="SSF52540">
    <property type="entry name" value="P-loop containing nucleoside triphosphate hydrolases"/>
    <property type="match status" value="1"/>
</dbReference>
<reference evidence="3 4" key="1">
    <citation type="journal article" date="2016" name="Nat. Commun.">
        <title>Thousands of microbial genomes shed light on interconnected biogeochemical processes in an aquifer system.</title>
        <authorList>
            <person name="Anantharaman K."/>
            <person name="Brown C.T."/>
            <person name="Hug L.A."/>
            <person name="Sharon I."/>
            <person name="Castelle C.J."/>
            <person name="Probst A.J."/>
            <person name="Thomas B.C."/>
            <person name="Singh A."/>
            <person name="Wilkins M.J."/>
            <person name="Karaoz U."/>
            <person name="Brodie E.L."/>
            <person name="Williams K.H."/>
            <person name="Hubbard S.S."/>
            <person name="Banfield J.F."/>
        </authorList>
    </citation>
    <scope>NUCLEOTIDE SEQUENCE [LARGE SCALE GENOMIC DNA]</scope>
</reference>
<dbReference type="InterPro" id="IPR027417">
    <property type="entry name" value="P-loop_NTPase"/>
</dbReference>
<feature type="domain" description="AAA" evidence="1">
    <location>
        <begin position="19"/>
        <end position="141"/>
    </location>
</feature>
<dbReference type="InterPro" id="IPR036388">
    <property type="entry name" value="WH-like_DNA-bd_sf"/>
</dbReference>
<proteinExistence type="predicted"/>
<sequence length="377" mass="44520">MLIQRDIKQDILTKLRTSSKAVILYGARQIGKTTLCQDVIAEMKLKTLSINADELRYIDVLSSRDSRKLGDLVEGYDLLFIDEAQRVPNIGINLKILIDQFPRLHILVTGSSSFELANSVSEPLTGRKWVYQLYPIAQRELAKHYNRFELESQKEDRLIWGAYPEIFHIRGQQEKTEYLRTLASDYLYKDILALYDVRHADKIRNILRLLAFQIGQEVSLNELARQLEMSKETVARYIDLLEKTFVIYRVGGFSRNLRKEVSKLHKYYFYDLGVRNALIDNFKPLAERNDQGALWENFLIMERMKRNNYMKRNVTPYFWRTYGGSEVDYVEETGEGLWAFELKWNKRKAPVSKTWIKEYPDSIYEVIHEENWLDFVL</sequence>
<dbReference type="Gene3D" id="1.10.10.10">
    <property type="entry name" value="Winged helix-like DNA-binding domain superfamily/Winged helix DNA-binding domain"/>
    <property type="match status" value="1"/>
</dbReference>
<dbReference type="Proteomes" id="UP000176952">
    <property type="component" value="Unassembled WGS sequence"/>
</dbReference>
<dbReference type="SUPFAM" id="SSF46785">
    <property type="entry name" value="Winged helix' DNA-binding domain"/>
    <property type="match status" value="1"/>
</dbReference>
<dbReference type="InterPro" id="IPR036390">
    <property type="entry name" value="WH_DNA-bd_sf"/>
</dbReference>
<dbReference type="Gene3D" id="3.40.50.300">
    <property type="entry name" value="P-loop containing nucleotide triphosphate hydrolases"/>
    <property type="match status" value="1"/>
</dbReference>
<comment type="caution">
    <text evidence="3">The sequence shown here is derived from an EMBL/GenBank/DDBJ whole genome shotgun (WGS) entry which is preliminary data.</text>
</comment>
<evidence type="ECO:0000259" key="1">
    <source>
        <dbReference type="Pfam" id="PF13173"/>
    </source>
</evidence>
<feature type="domain" description="DUF4143" evidence="2">
    <location>
        <begin position="189"/>
        <end position="345"/>
    </location>
</feature>
<evidence type="ECO:0000313" key="4">
    <source>
        <dbReference type="Proteomes" id="UP000176952"/>
    </source>
</evidence>
<organism evidence="3 4">
    <name type="scientific">Candidatus Kerfeldbacteria bacterium RIFCSPHIGHO2_12_FULL_48_17</name>
    <dbReference type="NCBI Taxonomy" id="1798542"/>
    <lineage>
        <taxon>Bacteria</taxon>
        <taxon>Candidatus Kerfeldiibacteriota</taxon>
    </lineage>
</organism>
<gene>
    <name evidence="3" type="ORF">A3F54_03685</name>
</gene>
<dbReference type="Pfam" id="PF13173">
    <property type="entry name" value="AAA_14"/>
    <property type="match status" value="1"/>
</dbReference>
<dbReference type="InterPro" id="IPR041682">
    <property type="entry name" value="AAA_14"/>
</dbReference>
<dbReference type="EMBL" id="MHKD01000040">
    <property type="protein sequence ID" value="OGY81997.1"/>
    <property type="molecule type" value="Genomic_DNA"/>
</dbReference>
<dbReference type="PANTHER" id="PTHR43566:SF1">
    <property type="entry name" value="AAA+ ATPASE DOMAIN-CONTAINING PROTEIN"/>
    <property type="match status" value="1"/>
</dbReference>
<protein>
    <submittedName>
        <fullName evidence="3">AAA family ATPase</fullName>
    </submittedName>
</protein>
<dbReference type="AlphaFoldDB" id="A0A1G2B1A4"/>
<evidence type="ECO:0000259" key="2">
    <source>
        <dbReference type="Pfam" id="PF13635"/>
    </source>
</evidence>
<dbReference type="InterPro" id="IPR025420">
    <property type="entry name" value="DUF4143"/>
</dbReference>